<gene>
    <name evidence="8" type="ORF">GCM10007875_19980</name>
</gene>
<dbReference type="InterPro" id="IPR050638">
    <property type="entry name" value="AA-Vitamin_Transporters"/>
</dbReference>
<sequence length="299" mass="32449">MHSFHLTRRQVQLLIVVTLVWGANWPVMKFAVGHYPPISFRTFCMILGMVAMWVIAAASRISLRVPRDKIPLVMMLALPNMVGWHLFCIVGVSQLSSGRAAILGYTMPVWAVLAGLFWGNKVNARGWVGLALAMLAALLLLSSEFSAIAGRPQGVLIMCTAAALWGLGTVLIRRYPTGLHPLALTHAMLLPTIVCMAVAALILEGTSHGLPSGFQQWWPIFYNAIGVFAFCQVAWFSLASSLPPIASSLSVMMIPVVGVFGGSLWLGEVPHWQDFTALALIITAMSVVLIPSRTFKKGV</sequence>
<dbReference type="Proteomes" id="UP001156664">
    <property type="component" value="Unassembled WGS sequence"/>
</dbReference>
<feature type="domain" description="EamA" evidence="7">
    <location>
        <begin position="154"/>
        <end position="289"/>
    </location>
</feature>
<evidence type="ECO:0000256" key="4">
    <source>
        <dbReference type="ARBA" id="ARBA00022989"/>
    </source>
</evidence>
<evidence type="ECO:0000313" key="8">
    <source>
        <dbReference type="EMBL" id="GLR26908.1"/>
    </source>
</evidence>
<keyword evidence="4 6" id="KW-1133">Transmembrane helix</keyword>
<comment type="subcellular location">
    <subcellularLocation>
        <location evidence="1">Cell membrane</location>
        <topology evidence="1">Multi-pass membrane protein</topology>
    </subcellularLocation>
</comment>
<evidence type="ECO:0000313" key="9">
    <source>
        <dbReference type="Proteomes" id="UP001156664"/>
    </source>
</evidence>
<feature type="transmembrane region" description="Helical" evidence="6">
    <location>
        <begin position="126"/>
        <end position="148"/>
    </location>
</feature>
<reference evidence="9" key="1">
    <citation type="journal article" date="2019" name="Int. J. Syst. Evol. Microbiol.">
        <title>The Global Catalogue of Microorganisms (GCM) 10K type strain sequencing project: providing services to taxonomists for standard genome sequencing and annotation.</title>
        <authorList>
            <consortium name="The Broad Institute Genomics Platform"/>
            <consortium name="The Broad Institute Genome Sequencing Center for Infectious Disease"/>
            <person name="Wu L."/>
            <person name="Ma J."/>
        </authorList>
    </citation>
    <scope>NUCLEOTIDE SEQUENCE [LARGE SCALE GENOMIC DNA]</scope>
    <source>
        <strain evidence="9">NBRC 105857</strain>
    </source>
</reference>
<feature type="transmembrane region" description="Helical" evidence="6">
    <location>
        <begin position="272"/>
        <end position="290"/>
    </location>
</feature>
<dbReference type="EMBL" id="BSOJ01000019">
    <property type="protein sequence ID" value="GLR26908.1"/>
    <property type="molecule type" value="Genomic_DNA"/>
</dbReference>
<accession>A0ABQ5YVF4</accession>
<dbReference type="RefSeq" id="WP_284281595.1">
    <property type="nucleotide sequence ID" value="NZ_BSOJ01000019.1"/>
</dbReference>
<feature type="transmembrane region" description="Helical" evidence="6">
    <location>
        <begin position="12"/>
        <end position="32"/>
    </location>
</feature>
<feature type="transmembrane region" description="Helical" evidence="6">
    <location>
        <begin position="184"/>
        <end position="205"/>
    </location>
</feature>
<feature type="transmembrane region" description="Helical" evidence="6">
    <location>
        <begin position="217"/>
        <end position="238"/>
    </location>
</feature>
<dbReference type="SUPFAM" id="SSF103481">
    <property type="entry name" value="Multidrug resistance efflux transporter EmrE"/>
    <property type="match status" value="2"/>
</dbReference>
<evidence type="ECO:0000256" key="5">
    <source>
        <dbReference type="ARBA" id="ARBA00023136"/>
    </source>
</evidence>
<dbReference type="Pfam" id="PF00892">
    <property type="entry name" value="EamA"/>
    <property type="match status" value="2"/>
</dbReference>
<organism evidence="8 9">
    <name type="scientific">Limnobacter litoralis</name>
    <dbReference type="NCBI Taxonomy" id="481366"/>
    <lineage>
        <taxon>Bacteria</taxon>
        <taxon>Pseudomonadati</taxon>
        <taxon>Pseudomonadota</taxon>
        <taxon>Betaproteobacteria</taxon>
        <taxon>Burkholderiales</taxon>
        <taxon>Burkholderiaceae</taxon>
        <taxon>Limnobacter</taxon>
    </lineage>
</organism>
<dbReference type="PANTHER" id="PTHR32322:SF18">
    <property type="entry name" value="S-ADENOSYLMETHIONINE_S-ADENOSYLHOMOCYSTEINE TRANSPORTER"/>
    <property type="match status" value="1"/>
</dbReference>
<feature type="transmembrane region" description="Helical" evidence="6">
    <location>
        <begin position="98"/>
        <end position="119"/>
    </location>
</feature>
<name>A0ABQ5YVF4_9BURK</name>
<proteinExistence type="predicted"/>
<feature type="transmembrane region" description="Helical" evidence="6">
    <location>
        <begin position="245"/>
        <end position="266"/>
    </location>
</feature>
<keyword evidence="3 6" id="KW-0812">Transmembrane</keyword>
<feature type="transmembrane region" description="Helical" evidence="6">
    <location>
        <begin position="70"/>
        <end position="92"/>
    </location>
</feature>
<evidence type="ECO:0000259" key="7">
    <source>
        <dbReference type="Pfam" id="PF00892"/>
    </source>
</evidence>
<dbReference type="InterPro" id="IPR000620">
    <property type="entry name" value="EamA_dom"/>
</dbReference>
<dbReference type="InterPro" id="IPR037185">
    <property type="entry name" value="EmrE-like"/>
</dbReference>
<evidence type="ECO:0000256" key="1">
    <source>
        <dbReference type="ARBA" id="ARBA00004651"/>
    </source>
</evidence>
<keyword evidence="5 6" id="KW-0472">Membrane</keyword>
<evidence type="ECO:0000256" key="2">
    <source>
        <dbReference type="ARBA" id="ARBA00022475"/>
    </source>
</evidence>
<feature type="transmembrane region" description="Helical" evidence="6">
    <location>
        <begin position="154"/>
        <end position="172"/>
    </location>
</feature>
<feature type="domain" description="EamA" evidence="7">
    <location>
        <begin position="13"/>
        <end position="141"/>
    </location>
</feature>
<evidence type="ECO:0000256" key="3">
    <source>
        <dbReference type="ARBA" id="ARBA00022692"/>
    </source>
</evidence>
<keyword evidence="9" id="KW-1185">Reference proteome</keyword>
<feature type="transmembrane region" description="Helical" evidence="6">
    <location>
        <begin position="38"/>
        <end position="58"/>
    </location>
</feature>
<keyword evidence="2" id="KW-1003">Cell membrane</keyword>
<comment type="caution">
    <text evidence="8">The sequence shown here is derived from an EMBL/GenBank/DDBJ whole genome shotgun (WGS) entry which is preliminary data.</text>
</comment>
<evidence type="ECO:0000256" key="6">
    <source>
        <dbReference type="SAM" id="Phobius"/>
    </source>
</evidence>
<dbReference type="PANTHER" id="PTHR32322">
    <property type="entry name" value="INNER MEMBRANE TRANSPORTER"/>
    <property type="match status" value="1"/>
</dbReference>
<protein>
    <submittedName>
        <fullName evidence="8">Transporter</fullName>
    </submittedName>
</protein>